<reference evidence="4" key="1">
    <citation type="submission" date="2023-07" db="EMBL/GenBank/DDBJ databases">
        <title>30 novel species of actinomycetes from the DSMZ collection.</title>
        <authorList>
            <person name="Nouioui I."/>
        </authorList>
    </citation>
    <scope>NUCLEOTIDE SEQUENCE [LARGE SCALE GENOMIC DNA]</scope>
    <source>
        <strain evidence="4">DSM 44399</strain>
    </source>
</reference>
<evidence type="ECO:0000313" key="4">
    <source>
        <dbReference type="Proteomes" id="UP001183176"/>
    </source>
</evidence>
<dbReference type="InterPro" id="IPR028939">
    <property type="entry name" value="P5C_Rdtase_cat_N"/>
</dbReference>
<dbReference type="RefSeq" id="WP_311425305.1">
    <property type="nucleotide sequence ID" value="NZ_JAVREH010000074.1"/>
</dbReference>
<keyword evidence="1" id="KW-0560">Oxidoreductase</keyword>
<accession>A0ABU2JHF2</accession>
<keyword evidence="4" id="KW-1185">Reference proteome</keyword>
<gene>
    <name evidence="3" type="ORF">RM423_22595</name>
</gene>
<sequence length="203" mass="21586">MTTPTRPAIVGSGNVGSALARLFARARIEVSIANTRGPESISELASSIGPGVHAVAVEEALASDVIFMAIPFGAVEQFGKSLPDWNGKTVIDTTNSHYTPNRDAVLNGRTSARYVAEHLPHAKVVKAFNQLPANTLQAELNPDDGRRVIFIATDFPDAGDEIAELVGNLGLAAVQLGRTDEGGRLIEVPNALVLRNLIERPLF</sequence>
<dbReference type="InterPro" id="IPR051267">
    <property type="entry name" value="STEAP_metalloreductase"/>
</dbReference>
<feature type="domain" description="Pyrroline-5-carboxylate reductase catalytic N-terminal" evidence="2">
    <location>
        <begin position="8"/>
        <end position="95"/>
    </location>
</feature>
<evidence type="ECO:0000256" key="1">
    <source>
        <dbReference type="ARBA" id="ARBA00023002"/>
    </source>
</evidence>
<protein>
    <submittedName>
        <fullName evidence="3">NAD(P)-binding domain-containing protein</fullName>
    </submittedName>
</protein>
<name>A0ABU2JHF2_9ACTN</name>
<evidence type="ECO:0000313" key="3">
    <source>
        <dbReference type="EMBL" id="MDT0264163.1"/>
    </source>
</evidence>
<comment type="caution">
    <text evidence="3">The sequence shown here is derived from an EMBL/GenBank/DDBJ whole genome shotgun (WGS) entry which is preliminary data.</text>
</comment>
<dbReference type="PANTHER" id="PTHR14239">
    <property type="entry name" value="DUDULIN-RELATED"/>
    <property type="match status" value="1"/>
</dbReference>
<dbReference type="EMBL" id="JAVREH010000074">
    <property type="protein sequence ID" value="MDT0264163.1"/>
    <property type="molecule type" value="Genomic_DNA"/>
</dbReference>
<organism evidence="3 4">
    <name type="scientific">Jatrophihabitans lederbergiae</name>
    <dbReference type="NCBI Taxonomy" id="3075547"/>
    <lineage>
        <taxon>Bacteria</taxon>
        <taxon>Bacillati</taxon>
        <taxon>Actinomycetota</taxon>
        <taxon>Actinomycetes</taxon>
        <taxon>Jatrophihabitantales</taxon>
        <taxon>Jatrophihabitantaceae</taxon>
        <taxon>Jatrophihabitans</taxon>
    </lineage>
</organism>
<dbReference type="Proteomes" id="UP001183176">
    <property type="component" value="Unassembled WGS sequence"/>
</dbReference>
<dbReference type="SUPFAM" id="SSF51735">
    <property type="entry name" value="NAD(P)-binding Rossmann-fold domains"/>
    <property type="match status" value="1"/>
</dbReference>
<evidence type="ECO:0000259" key="2">
    <source>
        <dbReference type="Pfam" id="PF03807"/>
    </source>
</evidence>
<dbReference type="InterPro" id="IPR036291">
    <property type="entry name" value="NAD(P)-bd_dom_sf"/>
</dbReference>
<dbReference type="Gene3D" id="3.40.50.720">
    <property type="entry name" value="NAD(P)-binding Rossmann-like Domain"/>
    <property type="match status" value="1"/>
</dbReference>
<dbReference type="Pfam" id="PF03807">
    <property type="entry name" value="F420_oxidored"/>
    <property type="match status" value="1"/>
</dbReference>
<proteinExistence type="predicted"/>